<protein>
    <submittedName>
        <fullName evidence="2">Uncharacterized membrane protein</fullName>
    </submittedName>
</protein>
<feature type="transmembrane region" description="Helical" evidence="1">
    <location>
        <begin position="100"/>
        <end position="124"/>
    </location>
</feature>
<sequence length="462" mass="50396">MAGIGFTLRRLTQRDDLIGAVIGYGHSVFISAGPWLLTVLALVAITVILGDAMPRESLELFRSIIVYNFSVSLVITGPVILVATRYLADRVFEKRVDTAPALMVTAMVLGTAPGLALAVWFYFFVCTIPIPLALLALANYAVISAIWVAGLFLSALKAYVRVTVSFGLGMTGSVALTYFVGAGFGATGALAAFSGGLALTMLVLMATVLAEYRYPMTRPGSLLRYFRDYWELALGGLVYNLAIWIDKWVIWATVPDTSVVGGALVTMPLYDGAMFLAYLTIVPALAIFTVAVETRFFEDYQRFYRQIGDHATLEAIQENQRSVERSATDGLRSVMVIQIVISVLVIFFAPAILEAADGASRQIAMFRFGVLGALFHVMMLFCGILLMYFDARRPSLILNLVFLLANGGFTWATAQLGFPYLGYGYFAATLLCFALGVVLVFNVLRQLPYFTFVRNNPSVTGA</sequence>
<keyword evidence="3" id="KW-1185">Reference proteome</keyword>
<dbReference type="InterPro" id="IPR031617">
    <property type="entry name" value="PelG"/>
</dbReference>
<accession>A0A8G2BDP4</accession>
<feature type="transmembrane region" description="Helical" evidence="1">
    <location>
        <begin position="159"/>
        <end position="180"/>
    </location>
</feature>
<keyword evidence="1" id="KW-1133">Transmembrane helix</keyword>
<keyword evidence="1" id="KW-0812">Transmembrane</keyword>
<dbReference type="OrthoDB" id="37830at2"/>
<feature type="transmembrane region" description="Helical" evidence="1">
    <location>
        <begin position="186"/>
        <end position="209"/>
    </location>
</feature>
<comment type="caution">
    <text evidence="2">The sequence shown here is derived from an EMBL/GenBank/DDBJ whole genome shotgun (WGS) entry which is preliminary data.</text>
</comment>
<proteinExistence type="predicted"/>
<feature type="transmembrane region" description="Helical" evidence="1">
    <location>
        <begin position="229"/>
        <end position="252"/>
    </location>
</feature>
<dbReference type="AlphaFoldDB" id="A0A8G2BDP4"/>
<dbReference type="RefSeq" id="WP_093147316.1">
    <property type="nucleotide sequence ID" value="NZ_FNBW01000001.1"/>
</dbReference>
<dbReference type="EMBL" id="FNBW01000001">
    <property type="protein sequence ID" value="SDF05258.1"/>
    <property type="molecule type" value="Genomic_DNA"/>
</dbReference>
<feature type="transmembrane region" description="Helical" evidence="1">
    <location>
        <begin position="334"/>
        <end position="353"/>
    </location>
</feature>
<reference evidence="2 3" key="1">
    <citation type="submission" date="2016-10" db="EMBL/GenBank/DDBJ databases">
        <authorList>
            <person name="Varghese N."/>
            <person name="Submissions S."/>
        </authorList>
    </citation>
    <scope>NUCLEOTIDE SEQUENCE [LARGE SCALE GENOMIC DNA]</scope>
    <source>
        <strain evidence="2 3">DSM 18839</strain>
    </source>
</reference>
<dbReference type="Proteomes" id="UP000198615">
    <property type="component" value="Unassembled WGS sequence"/>
</dbReference>
<dbReference type="Pfam" id="PF16933">
    <property type="entry name" value="PelG"/>
    <property type="match status" value="1"/>
</dbReference>
<feature type="transmembrane region" description="Helical" evidence="1">
    <location>
        <begin position="272"/>
        <end position="292"/>
    </location>
</feature>
<feature type="transmembrane region" description="Helical" evidence="1">
    <location>
        <begin position="365"/>
        <end position="389"/>
    </location>
</feature>
<feature type="transmembrane region" description="Helical" evidence="1">
    <location>
        <begin position="420"/>
        <end position="444"/>
    </location>
</feature>
<feature type="transmembrane region" description="Helical" evidence="1">
    <location>
        <begin position="21"/>
        <end position="49"/>
    </location>
</feature>
<evidence type="ECO:0000313" key="2">
    <source>
        <dbReference type="EMBL" id="SDF05258.1"/>
    </source>
</evidence>
<feature type="transmembrane region" description="Helical" evidence="1">
    <location>
        <begin position="64"/>
        <end position="88"/>
    </location>
</feature>
<feature type="transmembrane region" description="Helical" evidence="1">
    <location>
        <begin position="396"/>
        <end position="414"/>
    </location>
</feature>
<evidence type="ECO:0000256" key="1">
    <source>
        <dbReference type="SAM" id="Phobius"/>
    </source>
</evidence>
<evidence type="ECO:0000313" key="3">
    <source>
        <dbReference type="Proteomes" id="UP000198615"/>
    </source>
</evidence>
<gene>
    <name evidence="2" type="ORF">SAMN05660686_00047</name>
</gene>
<keyword evidence="1" id="KW-0472">Membrane</keyword>
<organism evidence="2 3">
    <name type="scientific">Thalassobaculum litoreum DSM 18839</name>
    <dbReference type="NCBI Taxonomy" id="1123362"/>
    <lineage>
        <taxon>Bacteria</taxon>
        <taxon>Pseudomonadati</taxon>
        <taxon>Pseudomonadota</taxon>
        <taxon>Alphaproteobacteria</taxon>
        <taxon>Rhodospirillales</taxon>
        <taxon>Thalassobaculaceae</taxon>
        <taxon>Thalassobaculum</taxon>
    </lineage>
</organism>
<name>A0A8G2BDP4_9PROT</name>
<feature type="transmembrane region" description="Helical" evidence="1">
    <location>
        <begin position="130"/>
        <end position="152"/>
    </location>
</feature>